<evidence type="ECO:0000256" key="1">
    <source>
        <dbReference type="SAM" id="SignalP"/>
    </source>
</evidence>
<evidence type="ECO:0008006" key="4">
    <source>
        <dbReference type="Google" id="ProtNLM"/>
    </source>
</evidence>
<reference evidence="2 3" key="1">
    <citation type="submission" date="2019-01" db="EMBL/GenBank/DDBJ databases">
        <title>Flavobacterium sp. nov.,isolated from freshwater.</title>
        <authorList>
            <person name="Zhang R."/>
            <person name="Du Z.-J."/>
        </authorList>
    </citation>
    <scope>NUCLEOTIDE SEQUENCE [LARGE SCALE GENOMIC DNA]</scope>
    <source>
        <strain evidence="2 3">1E403</strain>
    </source>
</reference>
<name>A0A3S3QTJ4_9FLAO</name>
<keyword evidence="1" id="KW-0732">Signal</keyword>
<sequence length="148" mass="16994">MKKSLFLFIIFFTTSVIFAQDGLVGKWKTNIQFGLGEAEEYVLSKSVSNNFLNSWLELKPKSAFVSYRSQGGPCGNNCYTTIYGRYSIEDEKYINFHIDTITYSRSCPKREDSFPNITLSEYVIEKTAEGYNFVRNDVFFGTVTKESD</sequence>
<evidence type="ECO:0000313" key="2">
    <source>
        <dbReference type="EMBL" id="RWX02420.1"/>
    </source>
</evidence>
<organism evidence="2 3">
    <name type="scientific">Flavobacterium cerinum</name>
    <dbReference type="NCBI Taxonomy" id="2502784"/>
    <lineage>
        <taxon>Bacteria</taxon>
        <taxon>Pseudomonadati</taxon>
        <taxon>Bacteroidota</taxon>
        <taxon>Flavobacteriia</taxon>
        <taxon>Flavobacteriales</taxon>
        <taxon>Flavobacteriaceae</taxon>
        <taxon>Flavobacterium</taxon>
    </lineage>
</organism>
<feature type="signal peptide" evidence="1">
    <location>
        <begin position="1"/>
        <end position="19"/>
    </location>
</feature>
<dbReference type="OrthoDB" id="995764at2"/>
<gene>
    <name evidence="2" type="ORF">EPI11_04150</name>
</gene>
<feature type="chain" id="PRO_5018573633" description="DUF306 domain-containing protein" evidence="1">
    <location>
        <begin position="20"/>
        <end position="148"/>
    </location>
</feature>
<dbReference type="RefSeq" id="WP_128388692.1">
    <property type="nucleotide sequence ID" value="NZ_SBII01000002.1"/>
</dbReference>
<comment type="caution">
    <text evidence="2">The sequence shown here is derived from an EMBL/GenBank/DDBJ whole genome shotgun (WGS) entry which is preliminary data.</text>
</comment>
<evidence type="ECO:0000313" key="3">
    <source>
        <dbReference type="Proteomes" id="UP000287527"/>
    </source>
</evidence>
<proteinExistence type="predicted"/>
<dbReference type="EMBL" id="SBII01000002">
    <property type="protein sequence ID" value="RWX02420.1"/>
    <property type="molecule type" value="Genomic_DNA"/>
</dbReference>
<accession>A0A3S3QTJ4</accession>
<keyword evidence="3" id="KW-1185">Reference proteome</keyword>
<dbReference type="Proteomes" id="UP000287527">
    <property type="component" value="Unassembled WGS sequence"/>
</dbReference>
<dbReference type="AlphaFoldDB" id="A0A3S3QTJ4"/>
<protein>
    <recommendedName>
        <fullName evidence="4">DUF306 domain-containing protein</fullName>
    </recommendedName>
</protein>